<dbReference type="InterPro" id="IPR013320">
    <property type="entry name" value="ConA-like_dom_sf"/>
</dbReference>
<evidence type="ECO:0000313" key="3">
    <source>
        <dbReference type="EMBL" id="PSR75285.1"/>
    </source>
</evidence>
<dbReference type="GO" id="GO:0070007">
    <property type="term" value="F:glutamic-type endopeptidase activity"/>
    <property type="evidence" value="ECO:0007669"/>
    <property type="project" value="InterPro"/>
</dbReference>
<protein>
    <submittedName>
        <fullName evidence="3">Putative aspergillopepsin</fullName>
    </submittedName>
</protein>
<proteinExistence type="predicted"/>
<accession>A0A2T2ZSN7</accession>
<dbReference type="PANTHER" id="PTHR37536:SF1">
    <property type="entry name" value="ASPERGILLOPEPSIN, PUTAITVE (AFU_ORTHOLOGUE AFUA_7G01200)"/>
    <property type="match status" value="1"/>
</dbReference>
<dbReference type="CDD" id="cd13426">
    <property type="entry name" value="Peptidase_G1"/>
    <property type="match status" value="1"/>
</dbReference>
<evidence type="ECO:0000256" key="1">
    <source>
        <dbReference type="PIRSR" id="PIRSR600250-50"/>
    </source>
</evidence>
<feature type="active site" description="Proton acceptor" evidence="1">
    <location>
        <position position="195"/>
    </location>
</feature>
<dbReference type="InterPro" id="IPR000250">
    <property type="entry name" value="Peptidase_G1"/>
</dbReference>
<dbReference type="GO" id="GO:0006508">
    <property type="term" value="P:proteolysis"/>
    <property type="evidence" value="ECO:0007669"/>
    <property type="project" value="InterPro"/>
</dbReference>
<gene>
    <name evidence="3" type="ORF">BD289DRAFT_399442</name>
</gene>
<dbReference type="InterPro" id="IPR038656">
    <property type="entry name" value="Peptidase_G1_sf"/>
</dbReference>
<dbReference type="Gene3D" id="2.60.120.700">
    <property type="entry name" value="Peptidase G1"/>
    <property type="match status" value="1"/>
</dbReference>
<dbReference type="SUPFAM" id="SSF49899">
    <property type="entry name" value="Concanavalin A-like lectins/glucanases"/>
    <property type="match status" value="1"/>
</dbReference>
<dbReference type="OrthoDB" id="2862635at2759"/>
<evidence type="ECO:0000256" key="2">
    <source>
        <dbReference type="SAM" id="SignalP"/>
    </source>
</evidence>
<dbReference type="PANTHER" id="PTHR37536">
    <property type="entry name" value="PUTATIVE (AFU_ORTHOLOGUE AFUA_3G02970)-RELATED"/>
    <property type="match status" value="1"/>
</dbReference>
<organism evidence="3 4">
    <name type="scientific">Coniella lustricola</name>
    <dbReference type="NCBI Taxonomy" id="2025994"/>
    <lineage>
        <taxon>Eukaryota</taxon>
        <taxon>Fungi</taxon>
        <taxon>Dikarya</taxon>
        <taxon>Ascomycota</taxon>
        <taxon>Pezizomycotina</taxon>
        <taxon>Sordariomycetes</taxon>
        <taxon>Sordariomycetidae</taxon>
        <taxon>Diaporthales</taxon>
        <taxon>Schizoparmaceae</taxon>
        <taxon>Coniella</taxon>
    </lineage>
</organism>
<dbReference type="PRINTS" id="PR00977">
    <property type="entry name" value="SCYTLDPTASE"/>
</dbReference>
<dbReference type="Pfam" id="PF01828">
    <property type="entry name" value="Peptidase_A4"/>
    <property type="match status" value="1"/>
</dbReference>
<keyword evidence="2" id="KW-0732">Signal</keyword>
<keyword evidence="4" id="KW-1185">Reference proteome</keyword>
<sequence>MKFLPILLLAEAALGAHLTHQRRENHAKHAQGLVRQSRPKQVNGVTDILETEYSDNWAGGVITSTDITAVNGTIVVPKVTAPADGTASKRYSASAWVGIDGYTCTTAIVQTGVDFCVEAGNLSFSSWFEWYPNYAYDFSMAISEGDVIEMSVTATTNTTGSVMLDNLTTGKTVSHEFTGNVQGDLCRTNAEWIVEDYEESSSLVSFADFGNFTFTHARAVVKGETVGPKSGSVMEMKQDDTLLTSCSVTTDEVNCVYN</sequence>
<feature type="signal peptide" evidence="2">
    <location>
        <begin position="1"/>
        <end position="15"/>
    </location>
</feature>
<reference evidence="3 4" key="1">
    <citation type="journal article" date="2018" name="Mycol. Prog.">
        <title>Coniella lustricola, a new species from submerged detritus.</title>
        <authorList>
            <person name="Raudabaugh D.B."/>
            <person name="Iturriaga T."/>
            <person name="Carver A."/>
            <person name="Mondo S."/>
            <person name="Pangilinan J."/>
            <person name="Lipzen A."/>
            <person name="He G."/>
            <person name="Amirebrahimi M."/>
            <person name="Grigoriev I.V."/>
            <person name="Miller A.N."/>
        </authorList>
    </citation>
    <scope>NUCLEOTIDE SEQUENCE [LARGE SCALE GENOMIC DNA]</scope>
    <source>
        <strain evidence="3 4">B22-T-1</strain>
    </source>
</reference>
<dbReference type="Proteomes" id="UP000241462">
    <property type="component" value="Unassembled WGS sequence"/>
</dbReference>
<dbReference type="EMBL" id="KZ678778">
    <property type="protein sequence ID" value="PSR75285.1"/>
    <property type="molecule type" value="Genomic_DNA"/>
</dbReference>
<name>A0A2T2ZSN7_9PEZI</name>
<dbReference type="InParanoid" id="A0A2T2ZSN7"/>
<evidence type="ECO:0000313" key="4">
    <source>
        <dbReference type="Proteomes" id="UP000241462"/>
    </source>
</evidence>
<dbReference type="STRING" id="2025994.A0A2T2ZSN7"/>
<feature type="chain" id="PRO_5015579216" evidence="2">
    <location>
        <begin position="16"/>
        <end position="258"/>
    </location>
</feature>
<dbReference type="AlphaFoldDB" id="A0A2T2ZSN7"/>